<evidence type="ECO:0000313" key="1">
    <source>
        <dbReference type="EMBL" id="EMO43834.1"/>
    </source>
</evidence>
<accession>M6URZ7</accession>
<dbReference type="AlphaFoldDB" id="M6URZ7"/>
<sequence length="213" mass="23715">MRFGLVTVKEADDFLQYFSGGGAWRDPERTGFFAPGTVTAVGTDLVGFDVDFTANPPLIADEILDINGQLVKVTSVIDPLSAKIEAIEEDVITPVRFRRIPTDKVTALRTLYQRKREALVTADIKLLNSNAFNYDRVSLENLRKAQIVFALELFKSPTNKHFENRSNGISSYSISDMSYTYGGKVRDIPESVFDFVKKEGAPGAGTFGKERFE</sequence>
<dbReference type="RefSeq" id="WP_004486558.1">
    <property type="nucleotide sequence ID" value="NZ_AHOQ02000048.1"/>
</dbReference>
<name>M6URZ7_9LEPT</name>
<proteinExistence type="predicted"/>
<evidence type="ECO:0000313" key="2">
    <source>
        <dbReference type="Proteomes" id="UP000012160"/>
    </source>
</evidence>
<reference evidence="1 2" key="1">
    <citation type="submission" date="2013-01" db="EMBL/GenBank/DDBJ databases">
        <authorList>
            <person name="Harkins D.M."/>
            <person name="Durkin A.S."/>
            <person name="Brinkac L.M."/>
            <person name="Haft D.H."/>
            <person name="Selengut J.D."/>
            <person name="Sanka R."/>
            <person name="DePew J."/>
            <person name="Purushe J."/>
            <person name="Matthias M.A."/>
            <person name="Vinetz J.M."/>
            <person name="Sutton G.G."/>
            <person name="Nierman W.C."/>
            <person name="Fouts D.E."/>
        </authorList>
    </citation>
    <scope>NUCLEOTIDE SEQUENCE [LARGE SCALE GENOMIC DNA]</scope>
    <source>
        <strain evidence="1 2">ZUN179</strain>
    </source>
</reference>
<protein>
    <submittedName>
        <fullName evidence="1">Uncharacterized protein</fullName>
    </submittedName>
</protein>
<organism evidence="1 2">
    <name type="scientific">Leptospira santarosai str. ZUN179</name>
    <dbReference type="NCBI Taxonomy" id="1049985"/>
    <lineage>
        <taxon>Bacteria</taxon>
        <taxon>Pseudomonadati</taxon>
        <taxon>Spirochaetota</taxon>
        <taxon>Spirochaetia</taxon>
        <taxon>Leptospirales</taxon>
        <taxon>Leptospiraceae</taxon>
        <taxon>Leptospira</taxon>
    </lineage>
</organism>
<gene>
    <name evidence="1" type="ORF">LEP1GSC187_0517</name>
</gene>
<dbReference type="Proteomes" id="UP000012160">
    <property type="component" value="Unassembled WGS sequence"/>
</dbReference>
<dbReference type="EMBL" id="AHOQ02000048">
    <property type="protein sequence ID" value="EMO43834.1"/>
    <property type="molecule type" value="Genomic_DNA"/>
</dbReference>
<comment type="caution">
    <text evidence="1">The sequence shown here is derived from an EMBL/GenBank/DDBJ whole genome shotgun (WGS) entry which is preliminary data.</text>
</comment>